<feature type="domain" description="RING-type" evidence="3">
    <location>
        <begin position="67"/>
        <end position="109"/>
    </location>
</feature>
<organism evidence="4 5">
    <name type="scientific">Hyaloperonospora brassicae</name>
    <name type="common">Brassica downy mildew</name>
    <name type="synonym">Peronospora brassicae</name>
    <dbReference type="NCBI Taxonomy" id="162125"/>
    <lineage>
        <taxon>Eukaryota</taxon>
        <taxon>Sar</taxon>
        <taxon>Stramenopiles</taxon>
        <taxon>Oomycota</taxon>
        <taxon>Peronosporomycetes</taxon>
        <taxon>Peronosporales</taxon>
        <taxon>Peronosporaceae</taxon>
        <taxon>Hyaloperonospora</taxon>
    </lineage>
</organism>
<reference evidence="4" key="1">
    <citation type="submission" date="2022-12" db="EMBL/GenBank/DDBJ databases">
        <authorList>
            <person name="Webb A."/>
        </authorList>
    </citation>
    <scope>NUCLEOTIDE SEQUENCE</scope>
    <source>
        <strain evidence="4">Hp1</strain>
    </source>
</reference>
<evidence type="ECO:0000256" key="2">
    <source>
        <dbReference type="SAM" id="MobiDB-lite"/>
    </source>
</evidence>
<feature type="compositionally biased region" description="Polar residues" evidence="2">
    <location>
        <begin position="292"/>
        <end position="319"/>
    </location>
</feature>
<dbReference type="PANTHER" id="PTHR31315">
    <property type="entry name" value="PROTEIN SIP5"/>
    <property type="match status" value="1"/>
</dbReference>
<name>A0AAV0TIH6_HYABA</name>
<dbReference type="GO" id="GO:0005737">
    <property type="term" value="C:cytoplasm"/>
    <property type="evidence" value="ECO:0007669"/>
    <property type="project" value="TreeGrafter"/>
</dbReference>
<dbReference type="InterPro" id="IPR039301">
    <property type="entry name" value="Sip5/DA2"/>
</dbReference>
<feature type="region of interest" description="Disordered" evidence="2">
    <location>
        <begin position="234"/>
        <end position="264"/>
    </location>
</feature>
<protein>
    <recommendedName>
        <fullName evidence="3">RING-type domain-containing protein</fullName>
    </recommendedName>
</protein>
<accession>A0AAV0TIH6</accession>
<feature type="region of interest" description="Disordered" evidence="2">
    <location>
        <begin position="280"/>
        <end position="319"/>
    </location>
</feature>
<feature type="compositionally biased region" description="Basic and acidic residues" evidence="2">
    <location>
        <begin position="234"/>
        <end position="245"/>
    </location>
</feature>
<keyword evidence="1" id="KW-0862">Zinc</keyword>
<proteinExistence type="predicted"/>
<evidence type="ECO:0000313" key="5">
    <source>
        <dbReference type="Proteomes" id="UP001162031"/>
    </source>
</evidence>
<dbReference type="AlphaFoldDB" id="A0AAV0TIH6"/>
<dbReference type="EMBL" id="CANTFL010000428">
    <property type="protein sequence ID" value="CAI5722524.1"/>
    <property type="molecule type" value="Genomic_DNA"/>
</dbReference>
<evidence type="ECO:0000256" key="1">
    <source>
        <dbReference type="PROSITE-ProRule" id="PRU00175"/>
    </source>
</evidence>
<dbReference type="PANTHER" id="PTHR31315:SF1">
    <property type="entry name" value="PROTEIN SIP5"/>
    <property type="match status" value="1"/>
</dbReference>
<comment type="caution">
    <text evidence="4">The sequence shown here is derived from an EMBL/GenBank/DDBJ whole genome shotgun (WGS) entry which is preliminary data.</text>
</comment>
<keyword evidence="1" id="KW-0479">Metal-binding</keyword>
<feature type="compositionally biased region" description="Low complexity" evidence="2">
    <location>
        <begin position="129"/>
        <end position="141"/>
    </location>
</feature>
<feature type="region of interest" description="Disordered" evidence="2">
    <location>
        <begin position="124"/>
        <end position="171"/>
    </location>
</feature>
<evidence type="ECO:0000259" key="3">
    <source>
        <dbReference type="PROSITE" id="PS50089"/>
    </source>
</evidence>
<dbReference type="InterPro" id="IPR001841">
    <property type="entry name" value="Znf_RING"/>
</dbReference>
<sequence>MGNVTSKKSGRRHSAATRELEKYTKPTGLYPSCPWELKTARRLIVEHKLAPRFHGKETKDEGFTLECPICFMFYPGSLNTSSCCKKPICSECYLQIRPPRKSISCPFCNHEAFAVKYTPPSPTEVTPIRSVPNVRSPRRSSAIGIPERAEPKHTKTSSPHGVHYASVEDRDRIRDSLRSQLRISDKPVTNSPHPNSIAALNDAASRVATTSADAARLEELMLLEAIRRSMQDLSVDKKDEERGKWESVQLPTRTSGDDGEGRACNDERANVAVLSTSQARVNTRGAVHCPPNSFSSTYRNSAAAPLQSSTAPSRYRGSS</sequence>
<evidence type="ECO:0000313" key="4">
    <source>
        <dbReference type="EMBL" id="CAI5722524.1"/>
    </source>
</evidence>
<dbReference type="PROSITE" id="PS50089">
    <property type="entry name" value="ZF_RING_2"/>
    <property type="match status" value="1"/>
</dbReference>
<dbReference type="Proteomes" id="UP001162031">
    <property type="component" value="Unassembled WGS sequence"/>
</dbReference>
<gene>
    <name evidence="4" type="ORF">HBR001_LOCUS2891</name>
</gene>
<feature type="compositionally biased region" description="Basic and acidic residues" evidence="2">
    <location>
        <begin position="255"/>
        <end position="264"/>
    </location>
</feature>
<dbReference type="GO" id="GO:0008270">
    <property type="term" value="F:zinc ion binding"/>
    <property type="evidence" value="ECO:0007669"/>
    <property type="project" value="UniProtKB-KW"/>
</dbReference>
<keyword evidence="5" id="KW-1185">Reference proteome</keyword>
<keyword evidence="1" id="KW-0863">Zinc-finger</keyword>